<keyword evidence="3" id="KW-1185">Reference proteome</keyword>
<reference evidence="2" key="1">
    <citation type="submission" date="2006-10" db="EMBL/GenBank/DDBJ databases">
        <authorList>
            <person name="Amadeo P."/>
            <person name="Zhao Q."/>
            <person name="Wortman J."/>
            <person name="Fraser-Liggett C."/>
            <person name="Carlton J."/>
        </authorList>
    </citation>
    <scope>NUCLEOTIDE SEQUENCE</scope>
    <source>
        <strain evidence="2">G3</strain>
    </source>
</reference>
<dbReference type="Pfam" id="PF24992">
    <property type="entry name" value="DUF7777"/>
    <property type="match status" value="1"/>
</dbReference>
<dbReference type="VEuPathDB" id="TrichDB:TVAGG3_0750620"/>
<accession>A2FT96</accession>
<proteinExistence type="predicted"/>
<dbReference type="InParanoid" id="A2FT96"/>
<evidence type="ECO:0000313" key="3">
    <source>
        <dbReference type="Proteomes" id="UP000001542"/>
    </source>
</evidence>
<name>A2FT96_TRIV3</name>
<sequence>MLPIEKENSRVATTKPLDELFTNVGQKFETDTVKHEGYRFDYPLRWLRDPSVTKAIGFRRMKFISEAIHGFPFTVGFEVRYYNKEKRMYEKFEQGKLLQVNLLINLETTLQAFQEKINDIYIEYANQFNIDEGEYHLDIIYDRKNATVKINKIEDLGENVYISTKYNNLAWYRFMRMLNQPAAYPVHPDYYEVEKPNGTYENIFDPDAIIVHASFSGAQNSFLCLMNDFYEKPTKLYEPPSGSISDFQVWFTTDGRKRIIPLYHAFYLELSFIYNYYRTIKIELFNIPVVVANLTVVQVQAVVLQELVLLVQGL</sequence>
<feature type="domain" description="DUF7777" evidence="1">
    <location>
        <begin position="68"/>
        <end position="201"/>
    </location>
</feature>
<dbReference type="VEuPathDB" id="TrichDB:TVAG_324280"/>
<dbReference type="Proteomes" id="UP000001542">
    <property type="component" value="Unassembled WGS sequence"/>
</dbReference>
<organism evidence="2 3">
    <name type="scientific">Trichomonas vaginalis (strain ATCC PRA-98 / G3)</name>
    <dbReference type="NCBI Taxonomy" id="412133"/>
    <lineage>
        <taxon>Eukaryota</taxon>
        <taxon>Metamonada</taxon>
        <taxon>Parabasalia</taxon>
        <taxon>Trichomonadida</taxon>
        <taxon>Trichomonadidae</taxon>
        <taxon>Trichomonas</taxon>
    </lineage>
</organism>
<dbReference type="OrthoDB" id="10610907at2759"/>
<gene>
    <name evidence="2" type="ORF">TVAG_324280</name>
</gene>
<evidence type="ECO:0000259" key="1">
    <source>
        <dbReference type="Pfam" id="PF24992"/>
    </source>
</evidence>
<dbReference type="EMBL" id="DS114005">
    <property type="protein sequence ID" value="EAX91880.1"/>
    <property type="molecule type" value="Genomic_DNA"/>
</dbReference>
<evidence type="ECO:0000313" key="2">
    <source>
        <dbReference type="EMBL" id="EAX91880.1"/>
    </source>
</evidence>
<dbReference type="AlphaFoldDB" id="A2FT96"/>
<dbReference type="InterPro" id="IPR056679">
    <property type="entry name" value="DUF7777"/>
</dbReference>
<protein>
    <recommendedName>
        <fullName evidence="1">DUF7777 domain-containing protein</fullName>
    </recommendedName>
</protein>
<reference evidence="2" key="2">
    <citation type="journal article" date="2007" name="Science">
        <title>Draft genome sequence of the sexually transmitted pathogen Trichomonas vaginalis.</title>
        <authorList>
            <person name="Carlton J.M."/>
            <person name="Hirt R.P."/>
            <person name="Silva J.C."/>
            <person name="Delcher A.L."/>
            <person name="Schatz M."/>
            <person name="Zhao Q."/>
            <person name="Wortman J.R."/>
            <person name="Bidwell S.L."/>
            <person name="Alsmark U.C.M."/>
            <person name="Besteiro S."/>
            <person name="Sicheritz-Ponten T."/>
            <person name="Noel C.J."/>
            <person name="Dacks J.B."/>
            <person name="Foster P.G."/>
            <person name="Simillion C."/>
            <person name="Van de Peer Y."/>
            <person name="Miranda-Saavedra D."/>
            <person name="Barton G.J."/>
            <person name="Westrop G.D."/>
            <person name="Mueller S."/>
            <person name="Dessi D."/>
            <person name="Fiori P.L."/>
            <person name="Ren Q."/>
            <person name="Paulsen I."/>
            <person name="Zhang H."/>
            <person name="Bastida-Corcuera F.D."/>
            <person name="Simoes-Barbosa A."/>
            <person name="Brown M.T."/>
            <person name="Hayes R.D."/>
            <person name="Mukherjee M."/>
            <person name="Okumura C.Y."/>
            <person name="Schneider R."/>
            <person name="Smith A.J."/>
            <person name="Vanacova S."/>
            <person name="Villalvazo M."/>
            <person name="Haas B.J."/>
            <person name="Pertea M."/>
            <person name="Feldblyum T.V."/>
            <person name="Utterback T.R."/>
            <person name="Shu C.L."/>
            <person name="Osoegawa K."/>
            <person name="de Jong P.J."/>
            <person name="Hrdy I."/>
            <person name="Horvathova L."/>
            <person name="Zubacova Z."/>
            <person name="Dolezal P."/>
            <person name="Malik S.B."/>
            <person name="Logsdon J.M. Jr."/>
            <person name="Henze K."/>
            <person name="Gupta A."/>
            <person name="Wang C.C."/>
            <person name="Dunne R.L."/>
            <person name="Upcroft J.A."/>
            <person name="Upcroft P."/>
            <person name="White O."/>
            <person name="Salzberg S.L."/>
            <person name="Tang P."/>
            <person name="Chiu C.-H."/>
            <person name="Lee Y.-S."/>
            <person name="Embley T.M."/>
            <person name="Coombs G.H."/>
            <person name="Mottram J.C."/>
            <person name="Tachezy J."/>
            <person name="Fraser-Liggett C.M."/>
            <person name="Johnson P.J."/>
        </authorList>
    </citation>
    <scope>NUCLEOTIDE SEQUENCE [LARGE SCALE GENOMIC DNA]</scope>
    <source>
        <strain evidence="2">G3</strain>
    </source>
</reference>